<dbReference type="PANTHER" id="PTHR44835">
    <property type="entry name" value="UDP-N-ACETYLGLUCOSAMINE--PEPTIDE N-ACETYLGLUCOSAMINYLTRANSFERASE SPINDLY-RELATED"/>
    <property type="match status" value="1"/>
</dbReference>
<keyword evidence="3" id="KW-0808">Transferase</keyword>
<reference evidence="4 5" key="1">
    <citation type="submission" date="2019-03" db="EMBL/GenBank/DDBJ databases">
        <title>Comparative insights into the high quality Complete genome sequence of highly metal resistant Cupriavidus metallidurans strain BS1 isolated from a gold-copper mine.</title>
        <authorList>
            <person name="Mazhar H.S."/>
            <person name="Rensing C."/>
        </authorList>
    </citation>
    <scope>NUCLEOTIDE SEQUENCE [LARGE SCALE GENOMIC DNA]</scope>
    <source>
        <strain evidence="4 5">BS1</strain>
    </source>
</reference>
<keyword evidence="2" id="KW-0328">Glycosyltransferase</keyword>
<evidence type="ECO:0000313" key="4">
    <source>
        <dbReference type="EMBL" id="QBP14090.1"/>
    </source>
</evidence>
<comment type="pathway">
    <text evidence="1">Protein modification; protein glycosylation.</text>
</comment>
<dbReference type="EMBL" id="CP037901">
    <property type="protein sequence ID" value="QBP14090.1"/>
    <property type="molecule type" value="Genomic_DNA"/>
</dbReference>
<dbReference type="InterPro" id="IPR040542">
    <property type="entry name" value="HMW1_D2"/>
</dbReference>
<dbReference type="Gene3D" id="3.40.50.11380">
    <property type="match status" value="1"/>
</dbReference>
<evidence type="ECO:0000256" key="1">
    <source>
        <dbReference type="ARBA" id="ARBA00004922"/>
    </source>
</evidence>
<dbReference type="Gene3D" id="3.40.50.2000">
    <property type="entry name" value="Glycogen Phosphorylase B"/>
    <property type="match status" value="1"/>
</dbReference>
<accession>A0A2L0XCC1</accession>
<evidence type="ECO:0000313" key="5">
    <source>
        <dbReference type="Proteomes" id="UP000253772"/>
    </source>
</evidence>
<protein>
    <submittedName>
        <fullName evidence="4">Peptide transporter</fullName>
    </submittedName>
</protein>
<dbReference type="InterPro" id="IPR051939">
    <property type="entry name" value="Glycosyltr_41/O-GlcNAc_trsf"/>
</dbReference>
<gene>
    <name evidence="4" type="ORF">DDF84_020785</name>
</gene>
<dbReference type="Pfam" id="PF18071">
    <property type="entry name" value="HMW1C_N"/>
    <property type="match status" value="1"/>
</dbReference>
<evidence type="ECO:0000256" key="3">
    <source>
        <dbReference type="ARBA" id="ARBA00022679"/>
    </source>
</evidence>
<dbReference type="OrthoDB" id="8608962at2"/>
<dbReference type="Proteomes" id="UP000253772">
    <property type="component" value="Chromosome c2"/>
</dbReference>
<name>A0A2L0XCC1_9BURK</name>
<proteinExistence type="predicted"/>
<dbReference type="GO" id="GO:0016757">
    <property type="term" value="F:glycosyltransferase activity"/>
    <property type="evidence" value="ECO:0007669"/>
    <property type="project" value="UniProtKB-KW"/>
</dbReference>
<organism evidence="4 5">
    <name type="scientific">Cupriavidus metallidurans</name>
    <dbReference type="NCBI Taxonomy" id="119219"/>
    <lineage>
        <taxon>Bacteria</taxon>
        <taxon>Pseudomonadati</taxon>
        <taxon>Pseudomonadota</taxon>
        <taxon>Betaproteobacteria</taxon>
        <taxon>Burkholderiales</taxon>
        <taxon>Burkholderiaceae</taxon>
        <taxon>Cupriavidus</taxon>
    </lineage>
</organism>
<dbReference type="Pfam" id="PF18254">
    <property type="entry name" value="HMw1_D2"/>
    <property type="match status" value="1"/>
</dbReference>
<evidence type="ECO:0000256" key="2">
    <source>
        <dbReference type="ARBA" id="ARBA00022676"/>
    </source>
</evidence>
<dbReference type="PANTHER" id="PTHR44835:SF1">
    <property type="entry name" value="PROTEIN O-GLCNAC TRANSFERASE"/>
    <property type="match status" value="1"/>
</dbReference>
<dbReference type="InterPro" id="IPR041109">
    <property type="entry name" value="HMW1C_N"/>
</dbReference>
<dbReference type="AlphaFoldDB" id="A0A2L0XCC1"/>
<sequence length="603" mass="67796">MASDAWFSLERFETLAYARQHEAATREFMHLLQMLDRNYGALDMHFAATTTASRIGLDVDQHIVNRICSALTALFSDPTFHLSIDGARHLFFLHRWVSTLFAASTFGNADHILRALNLNGPGAHDVQIRQEHVLKFCILYTPNSEIPLDMDAMWAFNKNVAASLACSLLSPRFLGMPSAHHKREVLLPWLTAKLDQIEDLAVLPVQILHDVYMHCSYADARDKHAIKAPINRLVRKKLLEQGVTDIETKPKKRAKGEKPVMLVALEWFSGAHSIYRTHSASLRAAREQFRVIGVGLKDLVDDLGREVFDEFREIQGDPVTFVREQAATLRPDVVYYPAFGMFPSSIFLTNLRLAPVQVVSYGHPATSNSPFIDYFVLPEDWVGDPACFSEKLLPLPKESMPFVRSAAAIEVEPKLRETPDTVRIAVASTPMKLNPGFLGALARIQRESRKPIQFHFLTGLTRGLMNLEMRRFIHAYLPDAVIQMHQPYAEYMATLNECDMYVNPFPFGNTNGIVDVTSIGLVGVCKTGPEVLEHIDEAMFRRLGLPEWLVAHNEDEYVSAALRLIDEDGTRLSLRRQMLKDKAADAFFQGKPSGFGQALAGLV</sequence>